<comment type="similarity">
    <text evidence="8">Belongs to the TrpC family.</text>
</comment>
<comment type="pathway">
    <text evidence="2 8">Amino-acid biosynthesis; L-tryptophan biosynthesis; L-tryptophan from chorismate: step 4/5.</text>
</comment>
<dbReference type="CDD" id="cd00331">
    <property type="entry name" value="IGPS"/>
    <property type="match status" value="1"/>
</dbReference>
<gene>
    <name evidence="8" type="primary">trpC</name>
    <name evidence="10" type="ORF">SAMN05444682_105234</name>
</gene>
<feature type="domain" description="Indole-3-glycerol phosphate synthase" evidence="9">
    <location>
        <begin position="4"/>
        <end position="256"/>
    </location>
</feature>
<dbReference type="AlphaFoldDB" id="A0A1I3KL38"/>
<dbReference type="InterPro" id="IPR045186">
    <property type="entry name" value="Indole-3-glycerol_P_synth"/>
</dbReference>
<evidence type="ECO:0000313" key="10">
    <source>
        <dbReference type="EMBL" id="SFI73209.1"/>
    </source>
</evidence>
<dbReference type="Proteomes" id="UP000198670">
    <property type="component" value="Unassembled WGS sequence"/>
</dbReference>
<dbReference type="HAMAP" id="MF_00134_B">
    <property type="entry name" value="IGPS_B"/>
    <property type="match status" value="1"/>
</dbReference>
<dbReference type="NCBIfam" id="NF001377">
    <property type="entry name" value="PRK00278.2-4"/>
    <property type="match status" value="1"/>
</dbReference>
<dbReference type="EMBL" id="FOQO01000005">
    <property type="protein sequence ID" value="SFI73209.1"/>
    <property type="molecule type" value="Genomic_DNA"/>
</dbReference>
<evidence type="ECO:0000259" key="9">
    <source>
        <dbReference type="Pfam" id="PF00218"/>
    </source>
</evidence>
<dbReference type="Pfam" id="PF00218">
    <property type="entry name" value="IGPS"/>
    <property type="match status" value="1"/>
</dbReference>
<dbReference type="GO" id="GO:0004640">
    <property type="term" value="F:phosphoribosylanthranilate isomerase activity"/>
    <property type="evidence" value="ECO:0007669"/>
    <property type="project" value="TreeGrafter"/>
</dbReference>
<name>A0A1I3KL38_9SPHI</name>
<proteinExistence type="inferred from homology"/>
<dbReference type="InterPro" id="IPR001468">
    <property type="entry name" value="Indole-3-GlycerolPSynthase_CS"/>
</dbReference>
<dbReference type="EC" id="4.1.1.48" evidence="8"/>
<reference evidence="10 11" key="1">
    <citation type="submission" date="2016-10" db="EMBL/GenBank/DDBJ databases">
        <authorList>
            <person name="de Groot N.N."/>
        </authorList>
    </citation>
    <scope>NUCLEOTIDE SEQUENCE [LARGE SCALE GENOMIC DNA]</scope>
    <source>
        <strain evidence="10 11">RK1</strain>
    </source>
</reference>
<dbReference type="PROSITE" id="PS00614">
    <property type="entry name" value="IGPS"/>
    <property type="match status" value="1"/>
</dbReference>
<keyword evidence="3 8" id="KW-0028">Amino-acid biosynthesis</keyword>
<evidence type="ECO:0000256" key="8">
    <source>
        <dbReference type="HAMAP-Rule" id="MF_00134"/>
    </source>
</evidence>
<dbReference type="FunFam" id="3.20.20.70:FF:000024">
    <property type="entry name" value="Indole-3-glycerol phosphate synthase"/>
    <property type="match status" value="1"/>
</dbReference>
<dbReference type="PANTHER" id="PTHR22854">
    <property type="entry name" value="TRYPTOPHAN BIOSYNTHESIS PROTEIN"/>
    <property type="match status" value="1"/>
</dbReference>
<organism evidence="10 11">
    <name type="scientific">Parapedobacter indicus</name>
    <dbReference type="NCBI Taxonomy" id="1477437"/>
    <lineage>
        <taxon>Bacteria</taxon>
        <taxon>Pseudomonadati</taxon>
        <taxon>Bacteroidota</taxon>
        <taxon>Sphingobacteriia</taxon>
        <taxon>Sphingobacteriales</taxon>
        <taxon>Sphingobacteriaceae</taxon>
        <taxon>Parapedobacter</taxon>
    </lineage>
</organism>
<keyword evidence="7 8" id="KW-0456">Lyase</keyword>
<dbReference type="GO" id="GO:0004425">
    <property type="term" value="F:indole-3-glycerol-phosphate synthase activity"/>
    <property type="evidence" value="ECO:0007669"/>
    <property type="project" value="UniProtKB-UniRule"/>
</dbReference>
<evidence type="ECO:0000256" key="7">
    <source>
        <dbReference type="ARBA" id="ARBA00023239"/>
    </source>
</evidence>
<dbReference type="PANTHER" id="PTHR22854:SF2">
    <property type="entry name" value="INDOLE-3-GLYCEROL-PHOSPHATE SYNTHASE"/>
    <property type="match status" value="1"/>
</dbReference>
<dbReference type="RefSeq" id="WP_090626952.1">
    <property type="nucleotide sequence ID" value="NZ_FOQO01000005.1"/>
</dbReference>
<evidence type="ECO:0000256" key="4">
    <source>
        <dbReference type="ARBA" id="ARBA00022793"/>
    </source>
</evidence>
<evidence type="ECO:0000256" key="6">
    <source>
        <dbReference type="ARBA" id="ARBA00023141"/>
    </source>
</evidence>
<dbReference type="STRING" id="1477437.SAMN05444682_105234"/>
<dbReference type="InterPro" id="IPR013798">
    <property type="entry name" value="Indole-3-glycerol_P_synth_dom"/>
</dbReference>
<evidence type="ECO:0000256" key="3">
    <source>
        <dbReference type="ARBA" id="ARBA00022605"/>
    </source>
</evidence>
<keyword evidence="5 8" id="KW-0822">Tryptophan biosynthesis</keyword>
<dbReference type="InterPro" id="IPR013785">
    <property type="entry name" value="Aldolase_TIM"/>
</dbReference>
<comment type="catalytic activity">
    <reaction evidence="1 8">
        <text>1-(2-carboxyphenylamino)-1-deoxy-D-ribulose 5-phosphate + H(+) = (1S,2R)-1-C-(indol-3-yl)glycerol 3-phosphate + CO2 + H2O</text>
        <dbReference type="Rhea" id="RHEA:23476"/>
        <dbReference type="ChEBI" id="CHEBI:15377"/>
        <dbReference type="ChEBI" id="CHEBI:15378"/>
        <dbReference type="ChEBI" id="CHEBI:16526"/>
        <dbReference type="ChEBI" id="CHEBI:58613"/>
        <dbReference type="ChEBI" id="CHEBI:58866"/>
        <dbReference type="EC" id="4.1.1.48"/>
    </reaction>
</comment>
<dbReference type="InterPro" id="IPR011060">
    <property type="entry name" value="RibuloseP-bd_barrel"/>
</dbReference>
<dbReference type="SUPFAM" id="SSF51366">
    <property type="entry name" value="Ribulose-phoshate binding barrel"/>
    <property type="match status" value="1"/>
</dbReference>
<evidence type="ECO:0000256" key="2">
    <source>
        <dbReference type="ARBA" id="ARBA00004696"/>
    </source>
</evidence>
<keyword evidence="4 8" id="KW-0210">Decarboxylase</keyword>
<dbReference type="GO" id="GO:0000162">
    <property type="term" value="P:L-tryptophan biosynthetic process"/>
    <property type="evidence" value="ECO:0007669"/>
    <property type="project" value="UniProtKB-UniRule"/>
</dbReference>
<evidence type="ECO:0000256" key="1">
    <source>
        <dbReference type="ARBA" id="ARBA00001633"/>
    </source>
</evidence>
<evidence type="ECO:0000313" key="11">
    <source>
        <dbReference type="Proteomes" id="UP000198670"/>
    </source>
</evidence>
<accession>A0A1I3KL38</accession>
<sequence>MTILDKIIVKKKEEVEQAKAALAIADLEAMPLFERSCYSLRDSIHHPERNGIVAEYKRASPSKGIINDHSSVAEVAAGYQAAGASAVSVLTDTEFFRGSLADLTAARAALQLPLLRKEFIIDEFQLVEAKAYGADIILLIAAVLDPKRVQVLAAFAQSLGLHVLLEVHNREELERNIGDSVDAIGVNNRNLKDFSVSLDHSLELVDLIPDRFIKVSESGISDPATIRQLRKAGFQGFLIGENFMKTGNPAQAIKEFATAL</sequence>
<keyword evidence="11" id="KW-1185">Reference proteome</keyword>
<dbReference type="UniPathway" id="UPA00035">
    <property type="reaction ID" value="UER00043"/>
</dbReference>
<dbReference type="Gene3D" id="3.20.20.70">
    <property type="entry name" value="Aldolase class I"/>
    <property type="match status" value="1"/>
</dbReference>
<protein>
    <recommendedName>
        <fullName evidence="8">Indole-3-glycerol phosphate synthase</fullName>
        <shortName evidence="8">IGPS</shortName>
        <ecNumber evidence="8">4.1.1.48</ecNumber>
    </recommendedName>
</protein>
<keyword evidence="6 8" id="KW-0057">Aromatic amino acid biosynthesis</keyword>
<dbReference type="OrthoDB" id="9804217at2"/>
<evidence type="ECO:0000256" key="5">
    <source>
        <dbReference type="ARBA" id="ARBA00022822"/>
    </source>
</evidence>